<dbReference type="OMA" id="VMESQFP"/>
<evidence type="ECO:0000256" key="4">
    <source>
        <dbReference type="ARBA" id="ARBA00022729"/>
    </source>
</evidence>
<dbReference type="AlphaFoldDB" id="A0A8B7Z602"/>
<feature type="chain" id="PRO_5034198616" evidence="8">
    <location>
        <begin position="25"/>
        <end position="392"/>
    </location>
</feature>
<organism evidence="9 10">
    <name type="scientific">Acanthaster planci</name>
    <name type="common">Crown-of-thorns starfish</name>
    <dbReference type="NCBI Taxonomy" id="133434"/>
    <lineage>
        <taxon>Eukaryota</taxon>
        <taxon>Metazoa</taxon>
        <taxon>Echinodermata</taxon>
        <taxon>Eleutherozoa</taxon>
        <taxon>Asterozoa</taxon>
        <taxon>Asteroidea</taxon>
        <taxon>Valvatacea</taxon>
        <taxon>Valvatida</taxon>
        <taxon>Acanthasteridae</taxon>
        <taxon>Acanthaster</taxon>
    </lineage>
</organism>
<keyword evidence="9" id="KW-1185">Reference proteome</keyword>
<feature type="transmembrane region" description="Helical" evidence="7">
    <location>
        <begin position="371"/>
        <end position="391"/>
    </location>
</feature>
<dbReference type="PIRSF" id="PIRSF019663">
    <property type="entry name" value="Legumain"/>
    <property type="match status" value="1"/>
</dbReference>
<dbReference type="GO" id="GO:0006506">
    <property type="term" value="P:GPI anchor biosynthetic process"/>
    <property type="evidence" value="ECO:0007669"/>
    <property type="project" value="UniProtKB-UniPathway"/>
</dbReference>
<evidence type="ECO:0000256" key="1">
    <source>
        <dbReference type="ARBA" id="ARBA00004687"/>
    </source>
</evidence>
<feature type="signal peptide" evidence="8">
    <location>
        <begin position="1"/>
        <end position="24"/>
    </location>
</feature>
<proteinExistence type="inferred from homology"/>
<keyword evidence="7" id="KW-1133">Transmembrane helix</keyword>
<protein>
    <submittedName>
        <fullName evidence="10">GPI-anchor transamidase</fullName>
    </submittedName>
</protein>
<evidence type="ECO:0000313" key="9">
    <source>
        <dbReference type="Proteomes" id="UP000694845"/>
    </source>
</evidence>
<keyword evidence="3" id="KW-0337">GPI-anchor biosynthesis</keyword>
<accession>A0A8B7Z602</accession>
<dbReference type="GO" id="GO:0006508">
    <property type="term" value="P:proteolysis"/>
    <property type="evidence" value="ECO:0007669"/>
    <property type="project" value="InterPro"/>
</dbReference>
<dbReference type="PIRSF" id="PIRSF500138">
    <property type="entry name" value="GPI8"/>
    <property type="match status" value="1"/>
</dbReference>
<dbReference type="GeneID" id="110984823"/>
<sequence>MAAPMRRILYTTVIFIGFAFPCSTLHQDEYVESFFKSGHTNNWAVLVCTSRFWFNYRHVANTLSIYRSVKRLGIPDSQIILMLADDMACNARNPRPATVFNNANQHINVYGDDVEVDYRGYEVTVENFIRILTGRLPPGTPRSKRLMTDDRSNILVYMTGHGGEGFLKFQDAEEISNVELAHAFQQMWQKRRYHEVLYIIDTCQAVSMFQLFYSPNILAVGSSQVGEDSLSHHVDPAIGVYIIDRYTYYALEFLEKITPTSKKTMADFFKVCPQHVCRSTPGVRTNLFRRDITKVPITDFFGSVRNVELSAMTIPLNNETDRGEGGRQNKGEEGDRMEQPEHYRFVEQFPSIEETREKETAVPQVKFSGQFLVASSAFLALVVIVVFGRLAS</sequence>
<dbReference type="GO" id="GO:0042765">
    <property type="term" value="C:GPI-anchor transamidase complex"/>
    <property type="evidence" value="ECO:0007669"/>
    <property type="project" value="InterPro"/>
</dbReference>
<evidence type="ECO:0000256" key="7">
    <source>
        <dbReference type="SAM" id="Phobius"/>
    </source>
</evidence>
<dbReference type="Gene3D" id="3.40.50.1460">
    <property type="match status" value="1"/>
</dbReference>
<dbReference type="PANTHER" id="PTHR48067:SF1">
    <property type="entry name" value="GPI-ANCHOR TRANSAMIDASE"/>
    <property type="match status" value="1"/>
</dbReference>
<comment type="similarity">
    <text evidence="2">Belongs to the peptidase C13 family.</text>
</comment>
<dbReference type="Proteomes" id="UP000694845">
    <property type="component" value="Unplaced"/>
</dbReference>
<evidence type="ECO:0000313" key="10">
    <source>
        <dbReference type="RefSeq" id="XP_022101059.1"/>
    </source>
</evidence>
<dbReference type="PANTHER" id="PTHR48067">
    <property type="entry name" value="GPI-ANCHOR TRANSAMIDASE"/>
    <property type="match status" value="1"/>
</dbReference>
<keyword evidence="7" id="KW-0472">Membrane</keyword>
<feature type="active site" evidence="5">
    <location>
        <position position="161"/>
    </location>
</feature>
<reference evidence="10" key="1">
    <citation type="submission" date="2025-08" db="UniProtKB">
        <authorList>
            <consortium name="RefSeq"/>
        </authorList>
    </citation>
    <scope>IDENTIFICATION</scope>
</reference>
<dbReference type="GO" id="GO:0003923">
    <property type="term" value="F:GPI-anchor transamidase activity"/>
    <property type="evidence" value="ECO:0007669"/>
    <property type="project" value="InterPro"/>
</dbReference>
<dbReference type="InterPro" id="IPR001096">
    <property type="entry name" value="Peptidase_C13"/>
</dbReference>
<feature type="active site" description="Nucleophile" evidence="5">
    <location>
        <position position="203"/>
    </location>
</feature>
<dbReference type="PRINTS" id="PR00776">
    <property type="entry name" value="HEMOGLOBNASE"/>
</dbReference>
<dbReference type="OrthoDB" id="192611at2759"/>
<comment type="pathway">
    <text evidence="1">Glycolipid biosynthesis; glycosylphosphatidylinositol-anchor biosynthesis.</text>
</comment>
<dbReference type="GO" id="GO:0016255">
    <property type="term" value="P:attachment of GPI anchor to protein"/>
    <property type="evidence" value="ECO:0007669"/>
    <property type="project" value="InterPro"/>
</dbReference>
<keyword evidence="4 8" id="KW-0732">Signal</keyword>
<feature type="compositionally biased region" description="Basic and acidic residues" evidence="6">
    <location>
        <begin position="319"/>
        <end position="338"/>
    </location>
</feature>
<evidence type="ECO:0000256" key="5">
    <source>
        <dbReference type="PIRSR" id="PIRSR019663-1"/>
    </source>
</evidence>
<evidence type="ECO:0000256" key="6">
    <source>
        <dbReference type="SAM" id="MobiDB-lite"/>
    </source>
</evidence>
<evidence type="ECO:0000256" key="8">
    <source>
        <dbReference type="SAM" id="SignalP"/>
    </source>
</evidence>
<dbReference type="CTD" id="10026"/>
<dbReference type="FunFam" id="3.40.50.1460:FF:000002">
    <property type="entry name" value="GPI-anchor transamidase"/>
    <property type="match status" value="1"/>
</dbReference>
<keyword evidence="7" id="KW-0812">Transmembrane</keyword>
<evidence type="ECO:0000256" key="2">
    <source>
        <dbReference type="ARBA" id="ARBA00009941"/>
    </source>
</evidence>
<dbReference type="KEGG" id="aplc:110984823"/>
<name>A0A8B7Z602_ACAPL</name>
<evidence type="ECO:0000256" key="3">
    <source>
        <dbReference type="ARBA" id="ARBA00022502"/>
    </source>
</evidence>
<dbReference type="InterPro" id="IPR028361">
    <property type="entry name" value="GPI_transamidase"/>
</dbReference>
<gene>
    <name evidence="10" type="primary">LOC110984823</name>
</gene>
<dbReference type="UniPathway" id="UPA00196"/>
<dbReference type="RefSeq" id="XP_022101059.1">
    <property type="nucleotide sequence ID" value="XM_022245367.1"/>
</dbReference>
<dbReference type="Pfam" id="PF01650">
    <property type="entry name" value="Peptidase_C13"/>
    <property type="match status" value="1"/>
</dbReference>
<feature type="region of interest" description="Disordered" evidence="6">
    <location>
        <begin position="316"/>
        <end position="338"/>
    </location>
</feature>